<proteinExistence type="predicted"/>
<dbReference type="EMBL" id="CAADHY010000014">
    <property type="protein sequence ID" value="VFR19800.1"/>
    <property type="molecule type" value="Genomic_DNA"/>
</dbReference>
<organism evidence="1">
    <name type="scientific">plant metagenome</name>
    <dbReference type="NCBI Taxonomy" id="1297885"/>
    <lineage>
        <taxon>unclassified sequences</taxon>
        <taxon>metagenomes</taxon>
        <taxon>organismal metagenomes</taxon>
    </lineage>
</organism>
<evidence type="ECO:0000313" key="1">
    <source>
        <dbReference type="EMBL" id="VFR19800.1"/>
    </source>
</evidence>
<sequence length="102" mass="11772">MNQQPSIEASTPDTPPPGIFLPSMTWTTDQEVVAAEKKRLLALHKQLNALVNNTITSDETATWRMMAEESLRQLDHDIDALFDWLEATERGERRERCDRLYD</sequence>
<gene>
    <name evidence="1" type="ORF">AMP9_3434</name>
</gene>
<dbReference type="AlphaFoldDB" id="A0A484P4S4"/>
<reference evidence="1" key="1">
    <citation type="submission" date="2019-03" db="EMBL/GenBank/DDBJ databases">
        <authorList>
            <person name="Danneels B."/>
        </authorList>
    </citation>
    <scope>NUCLEOTIDE SEQUENCE</scope>
</reference>
<accession>A0A484P4S4</accession>
<name>A0A484P4S4_9ZZZZ</name>
<protein>
    <submittedName>
        <fullName evidence="1">Uncharacterized protein</fullName>
    </submittedName>
</protein>